<reference evidence="2 3" key="1">
    <citation type="submission" date="2020-12" db="EMBL/GenBank/DDBJ databases">
        <title>FDA dAtabase for Regulatory Grade micrObial Sequences (FDA-ARGOS): Supporting development and validation of Infectious Disease Dx tests.</title>
        <authorList>
            <person name="Sproer C."/>
            <person name="Gronow S."/>
            <person name="Severitt S."/>
            <person name="Schroder I."/>
            <person name="Tallon L."/>
            <person name="Sadzewicz L."/>
            <person name="Zhao X."/>
            <person name="Boylan J."/>
            <person name="Ott S."/>
            <person name="Bowen H."/>
            <person name="Vavikolanu K."/>
            <person name="Mehta A."/>
            <person name="Aluvathingal J."/>
            <person name="Nadendla S."/>
            <person name="Lowell S."/>
            <person name="Myers T."/>
            <person name="Yan Y."/>
            <person name="Sichtig H."/>
        </authorList>
    </citation>
    <scope>NUCLEOTIDE SEQUENCE [LARGE SCALE GENOMIC DNA]</scope>
    <source>
        <strain evidence="2 3">FDAARGOS_990</strain>
    </source>
</reference>
<accession>A0A7T3ZY22</accession>
<protein>
    <submittedName>
        <fullName evidence="2">Uncharacterized protein</fullName>
    </submittedName>
</protein>
<dbReference type="EMBL" id="CP065989">
    <property type="protein sequence ID" value="QQB13794.1"/>
    <property type="molecule type" value="Genomic_DNA"/>
</dbReference>
<evidence type="ECO:0000313" key="2">
    <source>
        <dbReference type="EMBL" id="QQB13794.1"/>
    </source>
</evidence>
<proteinExistence type="predicted"/>
<evidence type="ECO:0000256" key="1">
    <source>
        <dbReference type="SAM" id="MobiDB-lite"/>
    </source>
</evidence>
<dbReference type="AlphaFoldDB" id="A0A7T3ZY22"/>
<dbReference type="RefSeq" id="WP_198498954.1">
    <property type="nucleotide sequence ID" value="NZ_CP065989.1"/>
</dbReference>
<gene>
    <name evidence="2" type="ORF">I6H47_13510</name>
</gene>
<feature type="region of interest" description="Disordered" evidence="1">
    <location>
        <begin position="17"/>
        <end position="66"/>
    </location>
</feature>
<name>A0A7T3ZY22_9MICO</name>
<feature type="compositionally biased region" description="Polar residues" evidence="1">
    <location>
        <begin position="54"/>
        <end position="66"/>
    </location>
</feature>
<sequence>MHRTIIAERTVNRAEAARVARTPVPEAARVARTPVPEAARPNARGTAHHAPPTGLTSRSTDGQSTG</sequence>
<evidence type="ECO:0000313" key="3">
    <source>
        <dbReference type="Proteomes" id="UP000595374"/>
    </source>
</evidence>
<dbReference type="Proteomes" id="UP000595374">
    <property type="component" value="Chromosome"/>
</dbReference>
<organism evidence="2 3">
    <name type="scientific">Brevibacterium casei</name>
    <dbReference type="NCBI Taxonomy" id="33889"/>
    <lineage>
        <taxon>Bacteria</taxon>
        <taxon>Bacillati</taxon>
        <taxon>Actinomycetota</taxon>
        <taxon>Actinomycetes</taxon>
        <taxon>Micrococcales</taxon>
        <taxon>Brevibacteriaceae</taxon>
        <taxon>Brevibacterium</taxon>
    </lineage>
</organism>